<organism evidence="2 3">
    <name type="scientific">Actinomadura fulvescens</name>
    <dbReference type="NCBI Taxonomy" id="46160"/>
    <lineage>
        <taxon>Bacteria</taxon>
        <taxon>Bacillati</taxon>
        <taxon>Actinomycetota</taxon>
        <taxon>Actinomycetes</taxon>
        <taxon>Streptosporangiales</taxon>
        <taxon>Thermomonosporaceae</taxon>
        <taxon>Actinomadura</taxon>
    </lineage>
</organism>
<protein>
    <recommendedName>
        <fullName evidence="4">Fibronectin type-III domain-containing protein</fullName>
    </recommendedName>
</protein>
<gene>
    <name evidence="2" type="ORF">GCM10010411_64220</name>
</gene>
<dbReference type="Proteomes" id="UP001501509">
    <property type="component" value="Unassembled WGS sequence"/>
</dbReference>
<feature type="compositionally biased region" description="Low complexity" evidence="1">
    <location>
        <begin position="144"/>
        <end position="155"/>
    </location>
</feature>
<feature type="compositionally biased region" description="Low complexity" evidence="1">
    <location>
        <begin position="322"/>
        <end position="331"/>
    </location>
</feature>
<dbReference type="EMBL" id="BAAATD010000009">
    <property type="protein sequence ID" value="GAA2619590.1"/>
    <property type="molecule type" value="Genomic_DNA"/>
</dbReference>
<feature type="compositionally biased region" description="Polar residues" evidence="1">
    <location>
        <begin position="189"/>
        <end position="204"/>
    </location>
</feature>
<feature type="region of interest" description="Disordered" evidence="1">
    <location>
        <begin position="309"/>
        <end position="369"/>
    </location>
</feature>
<proteinExistence type="predicted"/>
<name>A0ABP6CPC4_9ACTN</name>
<evidence type="ECO:0008006" key="4">
    <source>
        <dbReference type="Google" id="ProtNLM"/>
    </source>
</evidence>
<comment type="caution">
    <text evidence="2">The sequence shown here is derived from an EMBL/GenBank/DDBJ whole genome shotgun (WGS) entry which is preliminary data.</text>
</comment>
<evidence type="ECO:0000313" key="2">
    <source>
        <dbReference type="EMBL" id="GAA2619590.1"/>
    </source>
</evidence>
<evidence type="ECO:0000313" key="3">
    <source>
        <dbReference type="Proteomes" id="UP001501509"/>
    </source>
</evidence>
<reference evidence="3" key="1">
    <citation type="journal article" date="2019" name="Int. J. Syst. Evol. Microbiol.">
        <title>The Global Catalogue of Microorganisms (GCM) 10K type strain sequencing project: providing services to taxonomists for standard genome sequencing and annotation.</title>
        <authorList>
            <consortium name="The Broad Institute Genomics Platform"/>
            <consortium name="The Broad Institute Genome Sequencing Center for Infectious Disease"/>
            <person name="Wu L."/>
            <person name="Ma J."/>
        </authorList>
    </citation>
    <scope>NUCLEOTIDE SEQUENCE [LARGE SCALE GENOMIC DNA]</scope>
    <source>
        <strain evidence="3">JCM 6833</strain>
    </source>
</reference>
<dbReference type="InterPro" id="IPR013783">
    <property type="entry name" value="Ig-like_fold"/>
</dbReference>
<accession>A0ABP6CPC4</accession>
<keyword evidence="3" id="KW-1185">Reference proteome</keyword>
<feature type="compositionally biased region" description="Pro residues" evidence="1">
    <location>
        <begin position="164"/>
        <end position="185"/>
    </location>
</feature>
<dbReference type="Gene3D" id="2.60.40.10">
    <property type="entry name" value="Immunoglobulins"/>
    <property type="match status" value="1"/>
</dbReference>
<sequence>MELRVKTPGGGDTFLTKKGISGDLSAPIYLERNGRYTVYLVGRPSNKVYDTNTFTVAIPPARPSGVSASVSGGKLNVRWNLGLENDLSGYSVRAGSVGSRSGSAGKFCSGTSCSASFTLPSGTTGSVPISVTASRPSGTGGSLYSGAASASANAGSSGGGGNTTPPPGSTAPTPPPGTGPTPSTPLTPFNNQSPITLPSVQPNGATPGFTYPTPQVLDQANAKAQPVSATSSLQWGKSVGIALVLLVIAAHLGTWTRRLRVAQAGVSSKGMAARMARGGTGRKRVRKARERIARAEAVAKTATLPAVGEAGAPGDTAVLKTPASDAASAKSPSRRRPATLGKRTDGVDVQIAKPGSPAEGRRGRRRKNK</sequence>
<evidence type="ECO:0000256" key="1">
    <source>
        <dbReference type="SAM" id="MobiDB-lite"/>
    </source>
</evidence>
<feature type="region of interest" description="Disordered" evidence="1">
    <location>
        <begin position="142"/>
        <end position="214"/>
    </location>
</feature>